<dbReference type="EMBL" id="JABFTP020000103">
    <property type="protein sequence ID" value="KAL3277782.1"/>
    <property type="molecule type" value="Genomic_DNA"/>
</dbReference>
<organism evidence="3 4">
    <name type="scientific">Cryptolaemus montrouzieri</name>
    <dbReference type="NCBI Taxonomy" id="559131"/>
    <lineage>
        <taxon>Eukaryota</taxon>
        <taxon>Metazoa</taxon>
        <taxon>Ecdysozoa</taxon>
        <taxon>Arthropoda</taxon>
        <taxon>Hexapoda</taxon>
        <taxon>Insecta</taxon>
        <taxon>Pterygota</taxon>
        <taxon>Neoptera</taxon>
        <taxon>Endopterygota</taxon>
        <taxon>Coleoptera</taxon>
        <taxon>Polyphaga</taxon>
        <taxon>Cucujiformia</taxon>
        <taxon>Coccinelloidea</taxon>
        <taxon>Coccinellidae</taxon>
        <taxon>Scymninae</taxon>
        <taxon>Scymnini</taxon>
        <taxon>Cryptolaemus</taxon>
    </lineage>
</organism>
<gene>
    <name evidence="3" type="ORF">HHI36_013124</name>
</gene>
<comment type="caution">
    <text evidence="3">The sequence shown here is derived from an EMBL/GenBank/DDBJ whole genome shotgun (WGS) entry which is preliminary data.</text>
</comment>
<feature type="compositionally biased region" description="Low complexity" evidence="2">
    <location>
        <begin position="210"/>
        <end position="227"/>
    </location>
</feature>
<dbReference type="AlphaFoldDB" id="A0ABD2NHD7"/>
<evidence type="ECO:0000313" key="3">
    <source>
        <dbReference type="EMBL" id="KAL3277782.1"/>
    </source>
</evidence>
<sequence>MPLTDVDGVNDRSAKTRGGDNNEILCNYCNRKVIDFVECFKCKEFFHPSCLIKEAGVKSSTCQHEVKSANSGIQENTSPMDIEIENKFLKMQVEYLQALLSELQSKNLILIENNELLRDKLKKCECSEKTSTGKQSRHGKKLENVANLVRTRKGSSSISVSGDNKLESSDHGTTSRTTENESLKIPTASYANITATQLSDAVASALRAASTSSENVNNNNEWSTVSNNRRKSKSNSKKINTQLVCNGEKATGKVTAIQGATRRRWLYVGRISDKEVSEDDIKKYVEDINGPSEIQVKN</sequence>
<reference evidence="3 4" key="1">
    <citation type="journal article" date="2021" name="BMC Biol.">
        <title>Horizontally acquired antibacterial genes associated with adaptive radiation of ladybird beetles.</title>
        <authorList>
            <person name="Li H.S."/>
            <person name="Tang X.F."/>
            <person name="Huang Y.H."/>
            <person name="Xu Z.Y."/>
            <person name="Chen M.L."/>
            <person name="Du X.Y."/>
            <person name="Qiu B.Y."/>
            <person name="Chen P.T."/>
            <person name="Zhang W."/>
            <person name="Slipinski A."/>
            <person name="Escalona H.E."/>
            <person name="Waterhouse R.M."/>
            <person name="Zwick A."/>
            <person name="Pang H."/>
        </authorList>
    </citation>
    <scope>NUCLEOTIDE SEQUENCE [LARGE SCALE GENOMIC DNA]</scope>
    <source>
        <strain evidence="3">SYSU2018</strain>
    </source>
</reference>
<feature type="region of interest" description="Disordered" evidence="2">
    <location>
        <begin position="209"/>
        <end position="240"/>
    </location>
</feature>
<evidence type="ECO:0000256" key="2">
    <source>
        <dbReference type="SAM" id="MobiDB-lite"/>
    </source>
</evidence>
<name>A0ABD2NHD7_9CUCU</name>
<accession>A0ABD2NHD7</accession>
<evidence type="ECO:0000313" key="4">
    <source>
        <dbReference type="Proteomes" id="UP001516400"/>
    </source>
</evidence>
<keyword evidence="4" id="KW-1185">Reference proteome</keyword>
<feature type="coiled-coil region" evidence="1">
    <location>
        <begin position="86"/>
        <end position="120"/>
    </location>
</feature>
<dbReference type="Proteomes" id="UP001516400">
    <property type="component" value="Unassembled WGS sequence"/>
</dbReference>
<evidence type="ECO:0000256" key="1">
    <source>
        <dbReference type="SAM" id="Coils"/>
    </source>
</evidence>
<keyword evidence="1" id="KW-0175">Coiled coil</keyword>
<feature type="region of interest" description="Disordered" evidence="2">
    <location>
        <begin position="128"/>
        <end position="183"/>
    </location>
</feature>
<evidence type="ECO:0008006" key="5">
    <source>
        <dbReference type="Google" id="ProtNLM"/>
    </source>
</evidence>
<proteinExistence type="predicted"/>
<protein>
    <recommendedName>
        <fullName evidence="5">Zinc finger PHD-type domain-containing protein</fullName>
    </recommendedName>
</protein>